<sequence>TYDLLEAMKPHVLFLPNLFAGVVSSDELQAVIKYVKEGHGIVGTHGTLVIDIGGTDYSQVFNSSSATTATDWIATHTAALAGLGIVPLTGGANVISITAQEDIVITDDSVGMSLTGSVQQFSFVVQTEGGSGIFRLDIDGVDYDEAFDTDAATTAAAWVSTHTAALAILSPVITATNPAGARINLAVAGQPVYTDQSIFGMSQSGVTERDIVVAGAAGSLVIDINGVDYTEAFSGNADTTADNWRGTHAGTLAGLGDPITVTDGGAATITLVVASGATPTIVDDSSGGMSITYSDEIVIATLIEGTLVVDIDGVDYTEAFDTDADTTADNWRATHAATLAGLDPVLTVTDGGPARVIITAASGTPVFTDDGVGGMQFIDYASALATLVGTNGNTIIEVDGTDYTEAFDTNPTTTAAAFVTNQAAGILSAKNVILTSVGAVLYFDHLTVQPT</sequence>
<dbReference type="AlphaFoldDB" id="A0A0F9CM09"/>
<feature type="non-terminal residue" evidence="1">
    <location>
        <position position="451"/>
    </location>
</feature>
<gene>
    <name evidence="1" type="ORF">LCGC14_2650220</name>
</gene>
<organism evidence="1">
    <name type="scientific">marine sediment metagenome</name>
    <dbReference type="NCBI Taxonomy" id="412755"/>
    <lineage>
        <taxon>unclassified sequences</taxon>
        <taxon>metagenomes</taxon>
        <taxon>ecological metagenomes</taxon>
    </lineage>
</organism>
<proteinExistence type="predicted"/>
<reference evidence="1" key="1">
    <citation type="journal article" date="2015" name="Nature">
        <title>Complex archaea that bridge the gap between prokaryotes and eukaryotes.</title>
        <authorList>
            <person name="Spang A."/>
            <person name="Saw J.H."/>
            <person name="Jorgensen S.L."/>
            <person name="Zaremba-Niedzwiedzka K."/>
            <person name="Martijn J."/>
            <person name="Lind A.E."/>
            <person name="van Eijk R."/>
            <person name="Schleper C."/>
            <person name="Guy L."/>
            <person name="Ettema T.J."/>
        </authorList>
    </citation>
    <scope>NUCLEOTIDE SEQUENCE</scope>
</reference>
<protein>
    <submittedName>
        <fullName evidence="1">Uncharacterized protein</fullName>
    </submittedName>
</protein>
<accession>A0A0F9CM09</accession>
<dbReference type="EMBL" id="LAZR01045937">
    <property type="protein sequence ID" value="KKK97691.1"/>
    <property type="molecule type" value="Genomic_DNA"/>
</dbReference>
<comment type="caution">
    <text evidence="1">The sequence shown here is derived from an EMBL/GenBank/DDBJ whole genome shotgun (WGS) entry which is preliminary data.</text>
</comment>
<feature type="non-terminal residue" evidence="1">
    <location>
        <position position="1"/>
    </location>
</feature>
<name>A0A0F9CM09_9ZZZZ</name>
<evidence type="ECO:0000313" key="1">
    <source>
        <dbReference type="EMBL" id="KKK97691.1"/>
    </source>
</evidence>